<sequence>MSLIINSLLPAFLLLFFFPAYAQDYAVSIIPEELMKNANSVIREHKVSYTINSEKEVIKQQTYAITILNQKADNQAVVLIPYNTAEKITLGKIMIYDASGKKIKTAKTSDILDRSYVDNMSLYTDLRLKYLKAIGSAYPFTLVYSYEIRSPKLYVVDNFQPYSSENQSVQYAEISVTNNAQVGLHTSFSGEIQPVISNPDFKTTVWSFRDLPSISNEPYAPDAYDIVPAVFITPDQLYYSGYRGSAATWADYGQWKTELLNGRNQLPVSSHEKYRQLTADCNTKTEKVRKLYKHLQSTTHYINISTDIGGLQPHHAADVENLGYGDCKDLSNFMVAMLKAVGIEAYYTAIKSGVGKYQFFMDHPGHQSNHIIVCVPLENDTIWLECTNQENPFGYVGQGIDRRFALIVDGSRSRVVKTPSYSEESNTLTSNFRLVTDGNDTYLKGSIRFGGLFAGMPAQVSRQTMHDQQQWVIQNLEIRNFNLRNHQFRVYDLEKVYVNLEIAADTPGLFAENAGRIYLPLNLNNKIKVPEKVRNRKYPFVIDKPFTQTDTVSIVLPRGFMPEMLPEARLADADFGHYYMKTSFNEGEIICVREFCLKEGRYAPERYKDFQAFIQNVSIADSKQLILKKE</sequence>
<dbReference type="Pfam" id="PF12969">
    <property type="entry name" value="DUF3857"/>
    <property type="match status" value="1"/>
</dbReference>
<evidence type="ECO:0000313" key="3">
    <source>
        <dbReference type="EMBL" id="MPL63125.1"/>
    </source>
</evidence>
<protein>
    <recommendedName>
        <fullName evidence="4">DUF3857 domain-containing protein</fullName>
    </recommendedName>
</protein>
<gene>
    <name evidence="3" type="ORF">SDC9_08745</name>
</gene>
<name>A0A644T859_9ZZZZ</name>
<feature type="domain" description="DUF3857" evidence="2">
    <location>
        <begin position="61"/>
        <end position="214"/>
    </location>
</feature>
<dbReference type="InterPro" id="IPR002931">
    <property type="entry name" value="Transglutaminase-like"/>
</dbReference>
<dbReference type="InterPro" id="IPR038765">
    <property type="entry name" value="Papain-like_cys_pep_sf"/>
</dbReference>
<comment type="caution">
    <text evidence="3">The sequence shown here is derived from an EMBL/GenBank/DDBJ whole genome shotgun (WGS) entry which is preliminary data.</text>
</comment>
<proteinExistence type="predicted"/>
<evidence type="ECO:0008006" key="4">
    <source>
        <dbReference type="Google" id="ProtNLM"/>
    </source>
</evidence>
<dbReference type="Gene3D" id="3.10.620.30">
    <property type="match status" value="1"/>
</dbReference>
<evidence type="ECO:0000259" key="1">
    <source>
        <dbReference type="Pfam" id="PF01841"/>
    </source>
</evidence>
<dbReference type="InterPro" id="IPR024618">
    <property type="entry name" value="DUF3857"/>
</dbReference>
<organism evidence="3">
    <name type="scientific">bioreactor metagenome</name>
    <dbReference type="NCBI Taxonomy" id="1076179"/>
    <lineage>
        <taxon>unclassified sequences</taxon>
        <taxon>metagenomes</taxon>
        <taxon>ecological metagenomes</taxon>
    </lineage>
</organism>
<dbReference type="AlphaFoldDB" id="A0A644T859"/>
<dbReference type="SUPFAM" id="SSF54001">
    <property type="entry name" value="Cysteine proteinases"/>
    <property type="match status" value="1"/>
</dbReference>
<dbReference type="Gene3D" id="2.60.40.3140">
    <property type="match status" value="1"/>
</dbReference>
<dbReference type="Pfam" id="PF01841">
    <property type="entry name" value="Transglut_core"/>
    <property type="match status" value="1"/>
</dbReference>
<feature type="domain" description="Transglutaminase-like" evidence="1">
    <location>
        <begin position="275"/>
        <end position="347"/>
    </location>
</feature>
<reference evidence="3" key="1">
    <citation type="submission" date="2019-08" db="EMBL/GenBank/DDBJ databases">
        <authorList>
            <person name="Kucharzyk K."/>
            <person name="Murdoch R.W."/>
            <person name="Higgins S."/>
            <person name="Loffler F."/>
        </authorList>
    </citation>
    <scope>NUCLEOTIDE SEQUENCE</scope>
</reference>
<dbReference type="Gene3D" id="2.60.120.1130">
    <property type="match status" value="1"/>
</dbReference>
<accession>A0A644T859</accession>
<evidence type="ECO:0000259" key="2">
    <source>
        <dbReference type="Pfam" id="PF12969"/>
    </source>
</evidence>
<dbReference type="EMBL" id="VSSQ01000020">
    <property type="protein sequence ID" value="MPL63125.1"/>
    <property type="molecule type" value="Genomic_DNA"/>
</dbReference>